<evidence type="ECO:0000256" key="5">
    <source>
        <dbReference type="ARBA" id="ARBA00022723"/>
    </source>
</evidence>
<comment type="caution">
    <text evidence="17">The sequence shown here is derived from an EMBL/GenBank/DDBJ whole genome shotgun (WGS) entry which is preliminary data.</text>
</comment>
<dbReference type="PROSITE" id="PS00841">
    <property type="entry name" value="XPG_1"/>
    <property type="match status" value="1"/>
</dbReference>
<dbReference type="FunFam" id="3.40.50.1010:FF:000002">
    <property type="entry name" value="Exonuclease 1, putative"/>
    <property type="match status" value="1"/>
</dbReference>
<reference evidence="17" key="1">
    <citation type="journal article" date="2020" name="Fungal Divers.">
        <title>Resolving the Mortierellaceae phylogeny through synthesis of multi-gene phylogenetics and phylogenomics.</title>
        <authorList>
            <person name="Vandepol N."/>
            <person name="Liber J."/>
            <person name="Desiro A."/>
            <person name="Na H."/>
            <person name="Kennedy M."/>
            <person name="Barry K."/>
            <person name="Grigoriev I.V."/>
            <person name="Miller A.N."/>
            <person name="O'Donnell K."/>
            <person name="Stajich J.E."/>
            <person name="Bonito G."/>
        </authorList>
    </citation>
    <scope>NUCLEOTIDE SEQUENCE</scope>
    <source>
        <strain evidence="17">KOD948</strain>
    </source>
</reference>
<dbReference type="GO" id="GO:0046872">
    <property type="term" value="F:metal ion binding"/>
    <property type="evidence" value="ECO:0007669"/>
    <property type="project" value="UniProtKB-KW"/>
</dbReference>
<dbReference type="SUPFAM" id="SSF88723">
    <property type="entry name" value="PIN domain-like"/>
    <property type="match status" value="1"/>
</dbReference>
<feature type="domain" description="XPG N-terminal" evidence="16">
    <location>
        <begin position="1"/>
        <end position="99"/>
    </location>
</feature>
<dbReference type="InterPro" id="IPR029060">
    <property type="entry name" value="PIN-like_dom_sf"/>
</dbReference>
<dbReference type="FunFam" id="1.10.150.20:FF:000011">
    <property type="entry name" value="exonuclease 1"/>
    <property type="match status" value="1"/>
</dbReference>
<proteinExistence type="inferred from homology"/>
<dbReference type="PRINTS" id="PR00853">
    <property type="entry name" value="XPGRADSUPER"/>
</dbReference>
<name>A0A9P6U4Q7_9FUNG</name>
<keyword evidence="11" id="KW-0238">DNA-binding</keyword>
<feature type="compositionally biased region" description="Polar residues" evidence="14">
    <location>
        <begin position="420"/>
        <end position="435"/>
    </location>
</feature>
<keyword evidence="12" id="KW-0234">DNA repair</keyword>
<dbReference type="Gene3D" id="3.40.50.1010">
    <property type="entry name" value="5'-nuclease"/>
    <property type="match status" value="1"/>
</dbReference>
<comment type="subcellular location">
    <subcellularLocation>
        <location evidence="2">Nucleus</location>
    </subcellularLocation>
</comment>
<dbReference type="InterPro" id="IPR006084">
    <property type="entry name" value="XPG/Rad2"/>
</dbReference>
<evidence type="ECO:0000259" key="15">
    <source>
        <dbReference type="SMART" id="SM00484"/>
    </source>
</evidence>
<dbReference type="Pfam" id="PF00752">
    <property type="entry name" value="XPG_N"/>
    <property type="match status" value="1"/>
</dbReference>
<dbReference type="Proteomes" id="UP000726737">
    <property type="component" value="Unassembled WGS sequence"/>
</dbReference>
<feature type="domain" description="XPG-I" evidence="15">
    <location>
        <begin position="138"/>
        <end position="208"/>
    </location>
</feature>
<keyword evidence="6" id="KW-0227">DNA damage</keyword>
<evidence type="ECO:0000256" key="11">
    <source>
        <dbReference type="ARBA" id="ARBA00023125"/>
    </source>
</evidence>
<dbReference type="GO" id="GO:0005634">
    <property type="term" value="C:nucleus"/>
    <property type="evidence" value="ECO:0007669"/>
    <property type="project" value="UniProtKB-SubCell"/>
</dbReference>
<keyword evidence="7" id="KW-0378">Hydrolase</keyword>
<evidence type="ECO:0000256" key="10">
    <source>
        <dbReference type="ARBA" id="ARBA00022881"/>
    </source>
</evidence>
<comment type="similarity">
    <text evidence="3">Belongs to the XPG/RAD2 endonuclease family. EXO1 subfamily.</text>
</comment>
<evidence type="ECO:0000256" key="12">
    <source>
        <dbReference type="ARBA" id="ARBA00023204"/>
    </source>
</evidence>
<dbReference type="GO" id="GO:0003677">
    <property type="term" value="F:DNA binding"/>
    <property type="evidence" value="ECO:0007669"/>
    <property type="project" value="UniProtKB-KW"/>
</dbReference>
<dbReference type="Pfam" id="PF00867">
    <property type="entry name" value="XPG_I"/>
    <property type="match status" value="1"/>
</dbReference>
<keyword evidence="4" id="KW-0540">Nuclease</keyword>
<dbReference type="SUPFAM" id="SSF47807">
    <property type="entry name" value="5' to 3' exonuclease, C-terminal subdomain"/>
    <property type="match status" value="1"/>
</dbReference>
<dbReference type="InterPro" id="IPR006086">
    <property type="entry name" value="XPG-I_dom"/>
</dbReference>
<gene>
    <name evidence="17" type="primary">EXO1</name>
    <name evidence="17" type="ORF">BG011_002797</name>
</gene>
<dbReference type="PANTHER" id="PTHR11081">
    <property type="entry name" value="FLAP ENDONUCLEASE FAMILY MEMBER"/>
    <property type="match status" value="1"/>
</dbReference>
<evidence type="ECO:0000256" key="9">
    <source>
        <dbReference type="ARBA" id="ARBA00022842"/>
    </source>
</evidence>
<evidence type="ECO:0000259" key="16">
    <source>
        <dbReference type="SMART" id="SM00485"/>
    </source>
</evidence>
<organism evidence="17 18">
    <name type="scientific">Mortierella polycephala</name>
    <dbReference type="NCBI Taxonomy" id="41804"/>
    <lineage>
        <taxon>Eukaryota</taxon>
        <taxon>Fungi</taxon>
        <taxon>Fungi incertae sedis</taxon>
        <taxon>Mucoromycota</taxon>
        <taxon>Mortierellomycotina</taxon>
        <taxon>Mortierellomycetes</taxon>
        <taxon>Mortierellales</taxon>
        <taxon>Mortierellaceae</taxon>
        <taxon>Mortierella</taxon>
    </lineage>
</organism>
<comment type="cofactor">
    <cofactor evidence="1">
        <name>Mg(2+)</name>
        <dbReference type="ChEBI" id="CHEBI:18420"/>
    </cofactor>
</comment>
<evidence type="ECO:0000256" key="3">
    <source>
        <dbReference type="ARBA" id="ARBA00010563"/>
    </source>
</evidence>
<keyword evidence="9" id="KW-0460">Magnesium</keyword>
<dbReference type="CDD" id="cd09857">
    <property type="entry name" value="PIN_EXO1"/>
    <property type="match status" value="1"/>
</dbReference>
<feature type="region of interest" description="Disordered" evidence="14">
    <location>
        <begin position="660"/>
        <end position="698"/>
    </location>
</feature>
<evidence type="ECO:0000313" key="18">
    <source>
        <dbReference type="Proteomes" id="UP000726737"/>
    </source>
</evidence>
<dbReference type="InterPro" id="IPR037315">
    <property type="entry name" value="EXO1_H3TH"/>
</dbReference>
<dbReference type="InterPro" id="IPR019974">
    <property type="entry name" value="XPG_CS"/>
</dbReference>
<feature type="region of interest" description="Disordered" evidence="14">
    <location>
        <begin position="384"/>
        <end position="407"/>
    </location>
</feature>
<sequence>MGIQGLLPLLKSIEKPVHLKDYAGQTLAIDGYVWLHKGAFACAQELCLGQVTQKYITYFMRKIDMFKFFGVKPYIVFDGGYLPSKASTEQDRFARREESKKQAMALLQAGKSKLAIDQFRRCVDVTPEMAFAVIQALEAAQVDFVVAPYEADAQLAYLEKHGLVDGIVTEDSDLIVFGCKKIIFKLDQYGAGIEIRHESLSMVRDVSFHEWTMTEIRHMCILAGCDYLPSLPGMGLKTAQRLLRRFKSFDKVVKYLRMENSNMKIQSDYEDAFRKADLTFLYARVFDPISKSMAHLNPVPEELKEFFKTEEYDFLGPALEDIVLQEIASGRLNPINKTPLIPISKQGASTGAKTFSLGKENRPIAYKSMSLTAPSAKSIQSYFTKPSPTPVSQTTQSMSGQTKRKLQDVETVDTINKNLHEGTSSIDISKSNSGPSMPAKGQSDVIVEARSRFFGFDHAASDNTAVVSNVESRSRAMREDSGIGLDEASLLYSSSKASPMPNEPSHVSESKEGTLLNNEISSRVVAAKPSCQESPPCMEYVENTAASKMAEAKVIQGWREKFSNTSGSTFGGTSGVSRAFQASSHSNVLATTASSALSLGQAHSAPRSLQPKRSKPLRDSRDIIRTIPGQPIYHLDTPRRTAVSNTRGLGANCLQPSLHKSTEPLSGGQSGCLSVSPEDKATPSMSSLDRFKYTPSAL</sequence>
<protein>
    <submittedName>
        <fullName evidence="17">Rad2 nuclease</fullName>
    </submittedName>
</protein>
<dbReference type="InterPro" id="IPR036279">
    <property type="entry name" value="5-3_exonuclease_C_sf"/>
</dbReference>
<evidence type="ECO:0000256" key="1">
    <source>
        <dbReference type="ARBA" id="ARBA00001946"/>
    </source>
</evidence>
<dbReference type="InterPro" id="IPR008918">
    <property type="entry name" value="HhH2"/>
</dbReference>
<feature type="region of interest" description="Disordered" evidence="14">
    <location>
        <begin position="599"/>
        <end position="621"/>
    </location>
</feature>
<dbReference type="InterPro" id="IPR006085">
    <property type="entry name" value="XPG_DNA_repair_N"/>
</dbReference>
<dbReference type="SMART" id="SM00279">
    <property type="entry name" value="HhH2"/>
    <property type="match status" value="1"/>
</dbReference>
<evidence type="ECO:0000256" key="8">
    <source>
        <dbReference type="ARBA" id="ARBA00022839"/>
    </source>
</evidence>
<dbReference type="OrthoDB" id="26491at2759"/>
<evidence type="ECO:0000256" key="14">
    <source>
        <dbReference type="SAM" id="MobiDB-lite"/>
    </source>
</evidence>
<dbReference type="CDD" id="cd09908">
    <property type="entry name" value="H3TH_EXO1"/>
    <property type="match status" value="1"/>
</dbReference>
<keyword evidence="13" id="KW-0539">Nucleus</keyword>
<evidence type="ECO:0000256" key="7">
    <source>
        <dbReference type="ARBA" id="ARBA00022801"/>
    </source>
</evidence>
<feature type="compositionally biased region" description="Polar residues" evidence="14">
    <location>
        <begin position="384"/>
        <end position="401"/>
    </location>
</feature>
<evidence type="ECO:0000256" key="13">
    <source>
        <dbReference type="ARBA" id="ARBA00023242"/>
    </source>
</evidence>
<dbReference type="PANTHER" id="PTHR11081:SF65">
    <property type="entry name" value="DNA DAMAGE-INDUCIBLE PROTEIN DIN7-RELATED"/>
    <property type="match status" value="1"/>
</dbReference>
<dbReference type="EMBL" id="JAAAJA010000194">
    <property type="protein sequence ID" value="KAG0259207.1"/>
    <property type="molecule type" value="Genomic_DNA"/>
</dbReference>
<dbReference type="SMART" id="SM00484">
    <property type="entry name" value="XPGI"/>
    <property type="match status" value="1"/>
</dbReference>
<dbReference type="AlphaFoldDB" id="A0A9P6U4Q7"/>
<feature type="region of interest" description="Disordered" evidence="14">
    <location>
        <begin position="420"/>
        <end position="441"/>
    </location>
</feature>
<dbReference type="InterPro" id="IPR044752">
    <property type="entry name" value="PIN-like_EXO1"/>
</dbReference>
<evidence type="ECO:0000256" key="2">
    <source>
        <dbReference type="ARBA" id="ARBA00004123"/>
    </source>
</evidence>
<evidence type="ECO:0000256" key="4">
    <source>
        <dbReference type="ARBA" id="ARBA00022722"/>
    </source>
</evidence>
<dbReference type="Gene3D" id="1.10.150.20">
    <property type="entry name" value="5' to 3' exonuclease, C-terminal subdomain"/>
    <property type="match status" value="1"/>
</dbReference>
<dbReference type="SMART" id="SM00485">
    <property type="entry name" value="XPGN"/>
    <property type="match status" value="1"/>
</dbReference>
<dbReference type="GO" id="GO:0006281">
    <property type="term" value="P:DNA repair"/>
    <property type="evidence" value="ECO:0007669"/>
    <property type="project" value="UniProtKB-KW"/>
</dbReference>
<evidence type="ECO:0000256" key="6">
    <source>
        <dbReference type="ARBA" id="ARBA00022763"/>
    </source>
</evidence>
<dbReference type="GO" id="GO:0035312">
    <property type="term" value="F:5'-3' DNA exonuclease activity"/>
    <property type="evidence" value="ECO:0007669"/>
    <property type="project" value="InterPro"/>
</dbReference>
<keyword evidence="8" id="KW-0269">Exonuclease</keyword>
<dbReference type="GO" id="GO:0017108">
    <property type="term" value="F:5'-flap endonuclease activity"/>
    <property type="evidence" value="ECO:0007669"/>
    <property type="project" value="TreeGrafter"/>
</dbReference>
<evidence type="ECO:0000313" key="17">
    <source>
        <dbReference type="EMBL" id="KAG0259207.1"/>
    </source>
</evidence>
<keyword evidence="18" id="KW-1185">Reference proteome</keyword>
<keyword evidence="5" id="KW-0479">Metal-binding</keyword>
<accession>A0A9P6U4Q7</accession>
<keyword evidence="10" id="KW-0267">Excision nuclease</keyword>